<dbReference type="PROSITE" id="PS50235">
    <property type="entry name" value="USP_3"/>
    <property type="match status" value="1"/>
</dbReference>
<dbReference type="Proteomes" id="UP001178508">
    <property type="component" value="Chromosome 8"/>
</dbReference>
<feature type="compositionally biased region" description="Polar residues" evidence="1">
    <location>
        <begin position="136"/>
        <end position="146"/>
    </location>
</feature>
<dbReference type="Pfam" id="PF00443">
    <property type="entry name" value="UCH"/>
    <property type="match status" value="1"/>
</dbReference>
<dbReference type="GO" id="GO:0005829">
    <property type="term" value="C:cytosol"/>
    <property type="evidence" value="ECO:0007669"/>
    <property type="project" value="TreeGrafter"/>
</dbReference>
<organism evidence="3 4">
    <name type="scientific">Xyrichtys novacula</name>
    <name type="common">Pearly razorfish</name>
    <name type="synonym">Hemipteronotus novacula</name>
    <dbReference type="NCBI Taxonomy" id="13765"/>
    <lineage>
        <taxon>Eukaryota</taxon>
        <taxon>Metazoa</taxon>
        <taxon>Chordata</taxon>
        <taxon>Craniata</taxon>
        <taxon>Vertebrata</taxon>
        <taxon>Euteleostomi</taxon>
        <taxon>Actinopterygii</taxon>
        <taxon>Neopterygii</taxon>
        <taxon>Teleostei</taxon>
        <taxon>Neoteleostei</taxon>
        <taxon>Acanthomorphata</taxon>
        <taxon>Eupercaria</taxon>
        <taxon>Labriformes</taxon>
        <taxon>Labridae</taxon>
        <taxon>Xyrichtys</taxon>
    </lineage>
</organism>
<evidence type="ECO:0000313" key="3">
    <source>
        <dbReference type="EMBL" id="CAJ1061770.1"/>
    </source>
</evidence>
<dbReference type="InterPro" id="IPR050164">
    <property type="entry name" value="Peptidase_C19"/>
</dbReference>
<dbReference type="AlphaFoldDB" id="A0AAV1FLG8"/>
<name>A0AAV1FLG8_XYRNO</name>
<dbReference type="EMBL" id="OY660871">
    <property type="protein sequence ID" value="CAJ1061770.1"/>
    <property type="molecule type" value="Genomic_DNA"/>
</dbReference>
<protein>
    <submittedName>
        <fullName evidence="3">Ubiquitin carboxyl-terminal hydrolase 37-like isoform X2</fullName>
    </submittedName>
</protein>
<dbReference type="PANTHER" id="PTHR24006">
    <property type="entry name" value="UBIQUITIN CARBOXYL-TERMINAL HYDROLASE"/>
    <property type="match status" value="1"/>
</dbReference>
<keyword evidence="3" id="KW-0378">Hydrolase</keyword>
<dbReference type="PROSITE" id="PS00972">
    <property type="entry name" value="USP_1"/>
    <property type="match status" value="1"/>
</dbReference>
<dbReference type="GO" id="GO:0005634">
    <property type="term" value="C:nucleus"/>
    <property type="evidence" value="ECO:0007669"/>
    <property type="project" value="TreeGrafter"/>
</dbReference>
<accession>A0AAV1FLG8</accession>
<evidence type="ECO:0000259" key="2">
    <source>
        <dbReference type="PROSITE" id="PS50235"/>
    </source>
</evidence>
<evidence type="ECO:0000256" key="1">
    <source>
        <dbReference type="SAM" id="MobiDB-lite"/>
    </source>
</evidence>
<feature type="domain" description="USP" evidence="2">
    <location>
        <begin position="204"/>
        <end position="457"/>
    </location>
</feature>
<evidence type="ECO:0000313" key="4">
    <source>
        <dbReference type="Proteomes" id="UP001178508"/>
    </source>
</evidence>
<dbReference type="CDD" id="cd02257">
    <property type="entry name" value="Peptidase_C19"/>
    <property type="match status" value="1"/>
</dbReference>
<dbReference type="GO" id="GO:0004843">
    <property type="term" value="F:cysteine-type deubiquitinase activity"/>
    <property type="evidence" value="ECO:0007669"/>
    <property type="project" value="InterPro"/>
</dbReference>
<dbReference type="InterPro" id="IPR038765">
    <property type="entry name" value="Papain-like_cys_pep_sf"/>
</dbReference>
<sequence>MLSYFFFKSAQKIQPTPVSGEAPRIAGSSFNTSDTAPEASSAENRCPKYFWLHRLFGQPVRKVRSPISQQRRDVTPNGLAGSTAPPPGQKIKKPKEKKWGCSWFLKCCSREKRESPLSDPKGQQKPPKELQRSTDEVSQSSVPQSEPTVACQQINLSIDEVSQSSVPQSEPTVACQQINLSTEEVSQRRVPQSEPRFTCQQVNLGFPNPAQICYMNSSLQSLLTLTRFVRDIRSQEEVWSLIPEAQLMSYFMDIVRLRDVGDMRRKLEALYKFKRLLSIEAPEFVDHHQKDAHEFLTAVLGQMRDLAAPLRQVASILGRYYRCPVEQNLVFRMQNTRKCKSCGSASVREEEFLNLSLDLIPGGSVQQMLQEYEKATDVDFSCECGGKTSAQCSTFTTLPNFLVLQIKRFRFTESYELVKQHDPVDLTRELIMTSSQDTTSVAGCTLMWLLRLPVIFG</sequence>
<feature type="region of interest" description="Disordered" evidence="1">
    <location>
        <begin position="62"/>
        <end position="97"/>
    </location>
</feature>
<proteinExistence type="predicted"/>
<dbReference type="InterPro" id="IPR001394">
    <property type="entry name" value="Peptidase_C19_UCH"/>
</dbReference>
<feature type="compositionally biased region" description="Basic and acidic residues" evidence="1">
    <location>
        <begin position="126"/>
        <end position="135"/>
    </location>
</feature>
<dbReference type="InterPro" id="IPR018200">
    <property type="entry name" value="USP_CS"/>
</dbReference>
<keyword evidence="4" id="KW-1185">Reference proteome</keyword>
<reference evidence="3" key="1">
    <citation type="submission" date="2023-08" db="EMBL/GenBank/DDBJ databases">
        <authorList>
            <person name="Alioto T."/>
            <person name="Alioto T."/>
            <person name="Gomez Garrido J."/>
        </authorList>
    </citation>
    <scope>NUCLEOTIDE SEQUENCE</scope>
</reference>
<dbReference type="GO" id="GO:0016579">
    <property type="term" value="P:protein deubiquitination"/>
    <property type="evidence" value="ECO:0007669"/>
    <property type="project" value="InterPro"/>
</dbReference>
<dbReference type="InterPro" id="IPR028889">
    <property type="entry name" value="USP"/>
</dbReference>
<feature type="region of interest" description="Disordered" evidence="1">
    <location>
        <begin position="113"/>
        <end position="146"/>
    </location>
</feature>
<dbReference type="Gene3D" id="3.90.70.10">
    <property type="entry name" value="Cysteine proteinases"/>
    <property type="match status" value="1"/>
</dbReference>
<dbReference type="SUPFAM" id="SSF54001">
    <property type="entry name" value="Cysteine proteinases"/>
    <property type="match status" value="1"/>
</dbReference>
<gene>
    <name evidence="3" type="ORF">XNOV1_A019741</name>
</gene>
<feature type="region of interest" description="Disordered" evidence="1">
    <location>
        <begin position="16"/>
        <end position="41"/>
    </location>
</feature>